<sequence>MWQLEAGHLFAAAESLPPAGKALAQREQVLREVLAISEQSVLRDIFDSDQLFGRWVRGRARLLLGEYGVAVQELAGGTQAQAEDLFNRALLAALDLELAMTPLDKLRLPLHEAEQRFRAVFEDARTIPYADPEGLAALVGRWHPQAAVYAALMPQPVLEFLPALDLILRVSNRASWRGQAVPAPLVAHLTRLGLRVPTIGLSVGGNVAYQIARLGREENGVKIWGPVLPLLPMLVALARGGPDHLTTARRAWKDFGVLPTGNHNDPALADVVEVWRVVVDGQRPWPTACGRCKTSEPEG</sequence>
<gene>
    <name evidence="1" type="ORF">ACFP90_08745</name>
</gene>
<evidence type="ECO:0000313" key="2">
    <source>
        <dbReference type="Proteomes" id="UP001596317"/>
    </source>
</evidence>
<organism evidence="1 2">
    <name type="scientific">Deinococcus multiflagellatus</name>
    <dbReference type="NCBI Taxonomy" id="1656887"/>
    <lineage>
        <taxon>Bacteria</taxon>
        <taxon>Thermotogati</taxon>
        <taxon>Deinococcota</taxon>
        <taxon>Deinococci</taxon>
        <taxon>Deinococcales</taxon>
        <taxon>Deinococcaceae</taxon>
        <taxon>Deinococcus</taxon>
    </lineage>
</organism>
<dbReference type="EMBL" id="JBHSWB010000001">
    <property type="protein sequence ID" value="MFC6660440.1"/>
    <property type="molecule type" value="Genomic_DNA"/>
</dbReference>
<proteinExistence type="predicted"/>
<accession>A0ABW1ZJ11</accession>
<dbReference type="RefSeq" id="WP_380055457.1">
    <property type="nucleotide sequence ID" value="NZ_JBHSWB010000001.1"/>
</dbReference>
<evidence type="ECO:0000313" key="1">
    <source>
        <dbReference type="EMBL" id="MFC6660440.1"/>
    </source>
</evidence>
<comment type="caution">
    <text evidence="1">The sequence shown here is derived from an EMBL/GenBank/DDBJ whole genome shotgun (WGS) entry which is preliminary data.</text>
</comment>
<protein>
    <submittedName>
        <fullName evidence="1">Uncharacterized protein</fullName>
    </submittedName>
</protein>
<reference evidence="2" key="1">
    <citation type="journal article" date="2019" name="Int. J. Syst. Evol. Microbiol.">
        <title>The Global Catalogue of Microorganisms (GCM) 10K type strain sequencing project: providing services to taxonomists for standard genome sequencing and annotation.</title>
        <authorList>
            <consortium name="The Broad Institute Genomics Platform"/>
            <consortium name="The Broad Institute Genome Sequencing Center for Infectious Disease"/>
            <person name="Wu L."/>
            <person name="Ma J."/>
        </authorList>
    </citation>
    <scope>NUCLEOTIDE SEQUENCE [LARGE SCALE GENOMIC DNA]</scope>
    <source>
        <strain evidence="2">CCUG 63830</strain>
    </source>
</reference>
<keyword evidence="2" id="KW-1185">Reference proteome</keyword>
<dbReference type="Proteomes" id="UP001596317">
    <property type="component" value="Unassembled WGS sequence"/>
</dbReference>
<name>A0ABW1ZJ11_9DEIO</name>